<accession>A0A7W8HKM1</accession>
<dbReference type="Pfam" id="PF13541">
    <property type="entry name" value="ChlI"/>
    <property type="match status" value="1"/>
</dbReference>
<dbReference type="Gene3D" id="3.40.50.300">
    <property type="entry name" value="P-loop containing nucleotide triphosphate hydrolases"/>
    <property type="match status" value="1"/>
</dbReference>
<dbReference type="RefSeq" id="WP_183968817.1">
    <property type="nucleotide sequence ID" value="NZ_BAABEW010000012.1"/>
</dbReference>
<dbReference type="PANTHER" id="PTHR32039:SF7">
    <property type="entry name" value="COMPETENCE PROTEIN COMM"/>
    <property type="match status" value="1"/>
</dbReference>
<dbReference type="Pfam" id="PF13335">
    <property type="entry name" value="Mg_chelatase_C"/>
    <property type="match status" value="1"/>
</dbReference>
<dbReference type="AlphaFoldDB" id="A0A7W8HKM1"/>
<dbReference type="InterPro" id="IPR003593">
    <property type="entry name" value="AAA+_ATPase"/>
</dbReference>
<dbReference type="SUPFAM" id="SSF52540">
    <property type="entry name" value="P-loop containing nucleoside triphosphate hydrolases"/>
    <property type="match status" value="1"/>
</dbReference>
<dbReference type="InterPro" id="IPR014721">
    <property type="entry name" value="Ribsml_uS5_D2-typ_fold_subgr"/>
</dbReference>
<dbReference type="InterPro" id="IPR000523">
    <property type="entry name" value="Mg_chelatse_chII-like_cat_dom"/>
</dbReference>
<feature type="domain" description="MCM C-terminal AAA(+) ATPase" evidence="5">
    <location>
        <begin position="290"/>
        <end position="385"/>
    </location>
</feature>
<dbReference type="InterPro" id="IPR004482">
    <property type="entry name" value="Mg_chelat-rel"/>
</dbReference>
<keyword evidence="7" id="KW-1185">Reference proteome</keyword>
<dbReference type="EMBL" id="JACHGB010000005">
    <property type="protein sequence ID" value="MBB5272865.1"/>
    <property type="molecule type" value="Genomic_DNA"/>
</dbReference>
<evidence type="ECO:0000256" key="4">
    <source>
        <dbReference type="SAM" id="MobiDB-lite"/>
    </source>
</evidence>
<dbReference type="InterPro" id="IPR025158">
    <property type="entry name" value="Mg_chelat-rel_C"/>
</dbReference>
<evidence type="ECO:0000259" key="5">
    <source>
        <dbReference type="PROSITE" id="PS50051"/>
    </source>
</evidence>
<protein>
    <submittedName>
        <fullName evidence="6">Magnesium chelatase family protein</fullName>
    </submittedName>
</protein>
<dbReference type="PROSITE" id="PS50051">
    <property type="entry name" value="MCM_2"/>
    <property type="match status" value="1"/>
</dbReference>
<name>A0A7W8HKM1_9BURK</name>
<proteinExistence type="inferred from homology"/>
<dbReference type="InterPro" id="IPR027417">
    <property type="entry name" value="P-loop_NTPase"/>
</dbReference>
<keyword evidence="3" id="KW-0067">ATP-binding</keyword>
<dbReference type="Pfam" id="PF01078">
    <property type="entry name" value="Mg_chelatase"/>
    <property type="match status" value="1"/>
</dbReference>
<dbReference type="GO" id="GO:0003677">
    <property type="term" value="F:DNA binding"/>
    <property type="evidence" value="ECO:0007669"/>
    <property type="project" value="InterPro"/>
</dbReference>
<dbReference type="InterPro" id="IPR020568">
    <property type="entry name" value="Ribosomal_Su5_D2-typ_SF"/>
</dbReference>
<dbReference type="Gene3D" id="3.30.230.10">
    <property type="match status" value="1"/>
</dbReference>
<dbReference type="GO" id="GO:0005524">
    <property type="term" value="F:ATP binding"/>
    <property type="evidence" value="ECO:0007669"/>
    <property type="project" value="UniProtKB-KW"/>
</dbReference>
<evidence type="ECO:0000256" key="3">
    <source>
        <dbReference type="ARBA" id="ARBA00022840"/>
    </source>
</evidence>
<evidence type="ECO:0000313" key="7">
    <source>
        <dbReference type="Proteomes" id="UP000532440"/>
    </source>
</evidence>
<comment type="similarity">
    <text evidence="1">Belongs to the Mg-chelatase subunits D/I family. ComM subfamily.</text>
</comment>
<feature type="region of interest" description="Disordered" evidence="4">
    <location>
        <begin position="414"/>
        <end position="436"/>
    </location>
</feature>
<dbReference type="PANTHER" id="PTHR32039">
    <property type="entry name" value="MAGNESIUM-CHELATASE SUBUNIT CHLI"/>
    <property type="match status" value="1"/>
</dbReference>
<dbReference type="InterPro" id="IPR001208">
    <property type="entry name" value="MCM_dom"/>
</dbReference>
<sequence length="501" mass="53097">MSLAVVRSRALLGLHAPEVLVEVHLGNGLPAFTIVGLPQAAVRESRDRVRAALLHCGFEFPNRRLTVNLTPADLPKDSGRFDLPIAVGILAASGQLPPEALAEVELVGELSLTGEVRPIRGVLAMALALRCCVPRRRLVIPAGCRAEASLAPERCALAAATLVEVYEHLRGASALECVGGEAPEPPAGAQTDFSDVRGQWFARRALEVAAAGGHSLLMVGSPGAGKSMLAQRFAGLLPPMDAEEALECALVQSVAARFDPACWGRRPFRSPHHTASPVALAGGGSPPRPGEVSLSHRGVLFLDELPEFHSAALEALREPLESGEITVSRAARQATFPARFQLVAAMNPCPCGYAGSRLRPCTCPPDRIARYQRSVSGPLLDRIDLRIEVEPVPPEELERGPSGEPTDAIRARVRDAAGRQRARQGMPNALLGPGDTDRHCVPGEAARALLRDAAARLGWSARSWHRVLRVARTVADLAAAPAVDAAHVAEAIQMRRALGAG</sequence>
<evidence type="ECO:0000256" key="2">
    <source>
        <dbReference type="ARBA" id="ARBA00022741"/>
    </source>
</evidence>
<comment type="caution">
    <text evidence="6">The sequence shown here is derived from an EMBL/GenBank/DDBJ whole genome shotgun (WGS) entry which is preliminary data.</text>
</comment>
<dbReference type="SMART" id="SM00382">
    <property type="entry name" value="AAA"/>
    <property type="match status" value="1"/>
</dbReference>
<dbReference type="NCBIfam" id="TIGR00368">
    <property type="entry name" value="YifB family Mg chelatase-like AAA ATPase"/>
    <property type="match status" value="1"/>
</dbReference>
<keyword evidence="2" id="KW-0547">Nucleotide-binding</keyword>
<reference evidence="6 7" key="1">
    <citation type="submission" date="2020-08" db="EMBL/GenBank/DDBJ databases">
        <title>Genomic Encyclopedia of Type Strains, Phase IV (KMG-IV): sequencing the most valuable type-strain genomes for metagenomic binning, comparative biology and taxonomic classification.</title>
        <authorList>
            <person name="Goeker M."/>
        </authorList>
    </citation>
    <scope>NUCLEOTIDE SEQUENCE [LARGE SCALE GENOMIC DNA]</scope>
    <source>
        <strain evidence="6 7">DSM 29781</strain>
    </source>
</reference>
<evidence type="ECO:0000313" key="6">
    <source>
        <dbReference type="EMBL" id="MBB5272865.1"/>
    </source>
</evidence>
<gene>
    <name evidence="6" type="ORF">HNQ70_002888</name>
</gene>
<dbReference type="Proteomes" id="UP000532440">
    <property type="component" value="Unassembled WGS sequence"/>
</dbReference>
<dbReference type="SUPFAM" id="SSF54211">
    <property type="entry name" value="Ribosomal protein S5 domain 2-like"/>
    <property type="match status" value="1"/>
</dbReference>
<evidence type="ECO:0000256" key="1">
    <source>
        <dbReference type="ARBA" id="ARBA00006354"/>
    </source>
</evidence>
<dbReference type="InterPro" id="IPR045006">
    <property type="entry name" value="CHLI-like"/>
</dbReference>
<dbReference type="PRINTS" id="PR01657">
    <property type="entry name" value="MCMFAMILY"/>
</dbReference>
<organism evidence="6 7">
    <name type="scientific">Quisquiliibacterium transsilvanicum</name>
    <dbReference type="NCBI Taxonomy" id="1549638"/>
    <lineage>
        <taxon>Bacteria</taxon>
        <taxon>Pseudomonadati</taxon>
        <taxon>Pseudomonadota</taxon>
        <taxon>Betaproteobacteria</taxon>
        <taxon>Burkholderiales</taxon>
        <taxon>Burkholderiaceae</taxon>
        <taxon>Quisquiliibacterium</taxon>
    </lineage>
</organism>